<dbReference type="STRING" id="910964.GEAM_3815"/>
<dbReference type="Proteomes" id="UP000028640">
    <property type="component" value="Unassembled WGS sequence"/>
</dbReference>
<feature type="active site" description="Proton donor" evidence="3">
    <location>
        <position position="216"/>
    </location>
</feature>
<evidence type="ECO:0000256" key="3">
    <source>
        <dbReference type="HAMAP-Rule" id="MF_02027"/>
    </source>
</evidence>
<comment type="caution">
    <text evidence="3">Lacks conserved residue(s) required for the propagation of feature annotation.</text>
</comment>
<dbReference type="InterPro" id="IPR050832">
    <property type="entry name" value="Bact_Acetyltransf"/>
</dbReference>
<dbReference type="InterPro" id="IPR016181">
    <property type="entry name" value="Acyl_CoA_acyltransferase"/>
</dbReference>
<sequence length="232" mass="24830">MSLCGTLEFLEWESEFFHLRTAKFHADSGSPPVEATDLAGFQLVQAKVDAQDVVLLSALQAAGFQFAEGEINVRISLSSKLALVGAASPAGESDIPHVAAAASAAFALSRFRAPWYQAGDSARFYALWAEKAVRGTFDDQCLLIKNAQGDLQGFVSLRELGPGEARIGLLAVLPEWQSCGIGKQLMAAAKQWCVAKGLSHLHVATQTGNVAALNLYLASGGKITRSAYWLYR</sequence>
<dbReference type="CDD" id="cd04301">
    <property type="entry name" value="NAT_SF"/>
    <property type="match status" value="1"/>
</dbReference>
<dbReference type="SUPFAM" id="SSF55729">
    <property type="entry name" value="Acyl-CoA N-acyltransferases (Nat)"/>
    <property type="match status" value="1"/>
</dbReference>
<evidence type="ECO:0000313" key="6">
    <source>
        <dbReference type="Proteomes" id="UP000028640"/>
    </source>
</evidence>
<dbReference type="GeneID" id="78383097"/>
<dbReference type="eggNOG" id="COG0456">
    <property type="taxonomic scope" value="Bacteria"/>
</dbReference>
<dbReference type="RefSeq" id="WP_034794755.1">
    <property type="nucleotide sequence ID" value="NZ_JMPJ01000069.1"/>
</dbReference>
<keyword evidence="1 3" id="KW-0808">Transferase</keyword>
<dbReference type="InterPro" id="IPR000182">
    <property type="entry name" value="GNAT_dom"/>
</dbReference>
<dbReference type="EC" id="2.3.1.210" evidence="3"/>
<evidence type="ECO:0000313" key="5">
    <source>
        <dbReference type="EMBL" id="KFC78210.1"/>
    </source>
</evidence>
<dbReference type="GO" id="GO:0009246">
    <property type="term" value="P:enterobacterial common antigen biosynthetic process"/>
    <property type="evidence" value="ECO:0007669"/>
    <property type="project" value="UniProtKB-UniRule"/>
</dbReference>
<dbReference type="UniPathway" id="UPA00566"/>
<dbReference type="PANTHER" id="PTHR43877">
    <property type="entry name" value="AMINOALKYLPHOSPHONATE N-ACETYLTRANSFERASE-RELATED-RELATED"/>
    <property type="match status" value="1"/>
</dbReference>
<evidence type="ECO:0000256" key="1">
    <source>
        <dbReference type="ARBA" id="ARBA00022679"/>
    </source>
</evidence>
<organism evidence="5 6">
    <name type="scientific">Ewingella americana (strain ATCC 33852 / DSM 4580 / CCUG 14506 / JCM 5911 / LMG 7869 / NCTC 12157 / CDC 1468-78)</name>
    <dbReference type="NCBI Taxonomy" id="910964"/>
    <lineage>
        <taxon>Bacteria</taxon>
        <taxon>Pseudomonadati</taxon>
        <taxon>Pseudomonadota</taxon>
        <taxon>Gammaproteobacteria</taxon>
        <taxon>Enterobacterales</taxon>
        <taxon>Yersiniaceae</taxon>
        <taxon>Ewingella</taxon>
    </lineage>
</organism>
<keyword evidence="6" id="KW-1185">Reference proteome</keyword>
<keyword evidence="2 3" id="KW-0012">Acyltransferase</keyword>
<accession>A0A085G3B5</accession>
<dbReference type="PROSITE" id="PS51186">
    <property type="entry name" value="GNAT"/>
    <property type="match status" value="1"/>
</dbReference>
<name>A0A085G3B5_EWIA3</name>
<protein>
    <recommendedName>
        <fullName evidence="3">dTDP-fucosamine acetyltransferase</fullName>
        <ecNumber evidence="3">2.3.1.210</ecNumber>
    </recommendedName>
    <alternativeName>
        <fullName evidence="3">TDP-fucosamine acetyltransferase</fullName>
    </alternativeName>
    <alternativeName>
        <fullName evidence="3">dTDP-4-amino-4,6-dideoxy-D-galactose acyltransferase</fullName>
    </alternativeName>
</protein>
<dbReference type="OrthoDB" id="6057229at2"/>
<evidence type="ECO:0000259" key="4">
    <source>
        <dbReference type="PROSITE" id="PS51186"/>
    </source>
</evidence>
<dbReference type="EMBL" id="JMPJ01000069">
    <property type="protein sequence ID" value="KFC78210.1"/>
    <property type="molecule type" value="Genomic_DNA"/>
</dbReference>
<comment type="catalytic activity">
    <reaction evidence="3">
        <text>dTDP-4-amino-4,6-dideoxy-alpha-D-galactose + acetyl-CoA = dTDP-4-acetamido-4,6-dideoxy-alpha-D-galactose + CoA + H(+)</text>
        <dbReference type="Rhea" id="RHEA:34443"/>
        <dbReference type="ChEBI" id="CHEBI:15378"/>
        <dbReference type="ChEBI" id="CHEBI:57287"/>
        <dbReference type="ChEBI" id="CHEBI:57288"/>
        <dbReference type="ChEBI" id="CHEBI:68492"/>
        <dbReference type="ChEBI" id="CHEBI:68493"/>
        <dbReference type="EC" id="2.3.1.210"/>
    </reaction>
</comment>
<evidence type="ECO:0000256" key="2">
    <source>
        <dbReference type="ARBA" id="ARBA00023315"/>
    </source>
</evidence>
<feature type="domain" description="N-acetyltransferase" evidence="4">
    <location>
        <begin position="93"/>
        <end position="232"/>
    </location>
</feature>
<reference evidence="5 6" key="1">
    <citation type="submission" date="2014-05" db="EMBL/GenBank/DDBJ databases">
        <title>ATOL: Assembling a taxonomically balanced genome-scale reconstruction of the evolutionary history of the Enterobacteriaceae.</title>
        <authorList>
            <person name="Plunkett G.III."/>
            <person name="Neeno-Eckwall E.C."/>
            <person name="Glasner J.D."/>
            <person name="Perna N.T."/>
        </authorList>
    </citation>
    <scope>NUCLEOTIDE SEQUENCE [LARGE SCALE GENOMIC DNA]</scope>
    <source>
        <strain evidence="5 6">ATCC 33852</strain>
    </source>
</reference>
<gene>
    <name evidence="3 5" type="primary">wecD</name>
    <name evidence="5" type="ORF">GEAM_3815</name>
</gene>
<dbReference type="NCBIfam" id="NF008212">
    <property type="entry name" value="PRK10975.1"/>
    <property type="match status" value="1"/>
</dbReference>
<dbReference type="GO" id="GO:0008080">
    <property type="term" value="F:N-acetyltransferase activity"/>
    <property type="evidence" value="ECO:0007669"/>
    <property type="project" value="InterPro"/>
</dbReference>
<comment type="subunit">
    <text evidence="3">Homodimer.</text>
</comment>
<dbReference type="PANTHER" id="PTHR43877:SF2">
    <property type="entry name" value="AMINOALKYLPHOSPHONATE N-ACETYLTRANSFERASE-RELATED"/>
    <property type="match status" value="1"/>
</dbReference>
<comment type="caution">
    <text evidence="5">The sequence shown here is derived from an EMBL/GenBank/DDBJ whole genome shotgun (WGS) entry which is preliminary data.</text>
</comment>
<comment type="function">
    <text evidence="3">Catalyzes the acetylation of dTDP-fucosamine (dTDP-4-amino-4,6-dideoxy-D-galactose) to dTDP-Fuc4NAc, which is utilized in the biosynthesis of the enterobacterial common antigen (ECA).</text>
</comment>
<dbReference type="Pfam" id="PF00583">
    <property type="entry name" value="Acetyltransf_1"/>
    <property type="match status" value="1"/>
</dbReference>
<comment type="pathway">
    <text evidence="3">Bacterial outer membrane biogenesis; enterobacterial common antigen biosynthesis.</text>
</comment>
<dbReference type="Gene3D" id="3.40.630.30">
    <property type="match status" value="1"/>
</dbReference>
<dbReference type="InterPro" id="IPR012752">
    <property type="entry name" value="AcTrfase_WecD"/>
</dbReference>
<feature type="binding site" evidence="3">
    <location>
        <position position="209"/>
    </location>
    <ligand>
        <name>acetyl-CoA</name>
        <dbReference type="ChEBI" id="CHEBI:57288"/>
    </ligand>
</feature>
<dbReference type="AlphaFoldDB" id="A0A085G3B5"/>
<dbReference type="HAMAP" id="MF_02027">
    <property type="entry name" value="WecD_RffC"/>
    <property type="match status" value="1"/>
</dbReference>
<comment type="similarity">
    <text evidence="3">Belongs to the WecD family.</text>
</comment>
<proteinExistence type="inferred from homology"/>
<dbReference type="NCBIfam" id="TIGR02382">
    <property type="entry name" value="wecD_rffC"/>
    <property type="match status" value="1"/>
</dbReference>